<reference evidence="9" key="1">
    <citation type="submission" date="2023-02" db="EMBL/GenBank/DDBJ databases">
        <title>Genome of toxic invasive species Heracleum sosnowskyi carries increased number of genes despite the absence of recent whole-genome duplications.</title>
        <authorList>
            <person name="Schelkunov M."/>
            <person name="Shtratnikova V."/>
            <person name="Makarenko M."/>
            <person name="Klepikova A."/>
            <person name="Omelchenko D."/>
            <person name="Novikova G."/>
            <person name="Obukhova E."/>
            <person name="Bogdanov V."/>
            <person name="Penin A."/>
            <person name="Logacheva M."/>
        </authorList>
    </citation>
    <scope>NUCLEOTIDE SEQUENCE</scope>
    <source>
        <strain evidence="9">Hsosn_3</strain>
        <tissue evidence="9">Leaf</tissue>
    </source>
</reference>
<evidence type="ECO:0000256" key="2">
    <source>
        <dbReference type="ARBA" id="ARBA00006898"/>
    </source>
</evidence>
<feature type="compositionally biased region" description="Acidic residues" evidence="7">
    <location>
        <begin position="124"/>
        <end position="153"/>
    </location>
</feature>
<organism evidence="9 10">
    <name type="scientific">Heracleum sosnowskyi</name>
    <dbReference type="NCBI Taxonomy" id="360622"/>
    <lineage>
        <taxon>Eukaryota</taxon>
        <taxon>Viridiplantae</taxon>
        <taxon>Streptophyta</taxon>
        <taxon>Embryophyta</taxon>
        <taxon>Tracheophyta</taxon>
        <taxon>Spermatophyta</taxon>
        <taxon>Magnoliopsida</taxon>
        <taxon>eudicotyledons</taxon>
        <taxon>Gunneridae</taxon>
        <taxon>Pentapetalae</taxon>
        <taxon>asterids</taxon>
        <taxon>campanulids</taxon>
        <taxon>Apiales</taxon>
        <taxon>Apiaceae</taxon>
        <taxon>Apioideae</taxon>
        <taxon>apioid superclade</taxon>
        <taxon>Tordylieae</taxon>
        <taxon>Tordyliinae</taxon>
        <taxon>Heracleum</taxon>
    </lineage>
</organism>
<evidence type="ECO:0000256" key="4">
    <source>
        <dbReference type="ARBA" id="ARBA00022478"/>
    </source>
</evidence>
<dbReference type="AlphaFoldDB" id="A0AAD8MY29"/>
<dbReference type="EMBL" id="JAUIZM010000004">
    <property type="protein sequence ID" value="KAK1387858.1"/>
    <property type="molecule type" value="Genomic_DNA"/>
</dbReference>
<dbReference type="Proteomes" id="UP001237642">
    <property type="component" value="Unassembled WGS sequence"/>
</dbReference>
<sequence length="153" mass="16906">MKILKANAGALTNFEVLDFLRSRGAGKDPTRVIAPVAPSEYKVFDYLEQSVACYQTKESITDFISKSEKYKLAKAEILNVINIRPSSGVEIDSIVEDCEGRFGENIDELVDMVAEVFPLPTPIETDEGAQEVENDAQETENDAQETENDAQPS</sequence>
<evidence type="ECO:0000313" key="9">
    <source>
        <dbReference type="EMBL" id="KAK1387858.1"/>
    </source>
</evidence>
<dbReference type="FunFam" id="1.20.1250.40:FF:000008">
    <property type="entry name" value="RNA polymerase II, Rpb4, core protein"/>
    <property type="match status" value="1"/>
</dbReference>
<dbReference type="Pfam" id="PF03874">
    <property type="entry name" value="RNA_pol_Rpb4"/>
    <property type="match status" value="1"/>
</dbReference>
<dbReference type="SMART" id="SM00657">
    <property type="entry name" value="RPOL4c"/>
    <property type="match status" value="1"/>
</dbReference>
<keyword evidence="5" id="KW-0804">Transcription</keyword>
<evidence type="ECO:0000256" key="3">
    <source>
        <dbReference type="ARBA" id="ARBA00016672"/>
    </source>
</evidence>
<dbReference type="Gene3D" id="1.20.1250.40">
    <property type="match status" value="1"/>
</dbReference>
<comment type="similarity">
    <text evidence="2">Belongs to the eukaryotic RPC9 RNA polymerase subunit family.</text>
</comment>
<keyword evidence="10" id="KW-1185">Reference proteome</keyword>
<dbReference type="InterPro" id="IPR010997">
    <property type="entry name" value="HRDC-like_sf"/>
</dbReference>
<gene>
    <name evidence="9" type="ORF">POM88_016036</name>
</gene>
<comment type="caution">
    <text evidence="9">The sequence shown here is derived from an EMBL/GenBank/DDBJ whole genome shotgun (WGS) entry which is preliminary data.</text>
</comment>
<dbReference type="InterPro" id="IPR038324">
    <property type="entry name" value="Rpb4/RPC9_sf"/>
</dbReference>
<evidence type="ECO:0000259" key="8">
    <source>
        <dbReference type="SMART" id="SM00657"/>
    </source>
</evidence>
<evidence type="ECO:0000256" key="6">
    <source>
        <dbReference type="ARBA" id="ARBA00023242"/>
    </source>
</evidence>
<evidence type="ECO:0000256" key="5">
    <source>
        <dbReference type="ARBA" id="ARBA00023163"/>
    </source>
</evidence>
<accession>A0AAD8MY29</accession>
<dbReference type="GO" id="GO:0000166">
    <property type="term" value="F:nucleotide binding"/>
    <property type="evidence" value="ECO:0007669"/>
    <property type="project" value="InterPro"/>
</dbReference>
<proteinExistence type="inferred from homology"/>
<protein>
    <recommendedName>
        <fullName evidence="3">DNA-directed RNA polymerase III subunit RPC9</fullName>
    </recommendedName>
</protein>
<evidence type="ECO:0000313" key="10">
    <source>
        <dbReference type="Proteomes" id="UP001237642"/>
    </source>
</evidence>
<dbReference type="PANTHER" id="PTHR15561">
    <property type="entry name" value="CALCITONIN GENE-RELATED PEPTIDE-RECEPTOR COMPONENT PROTEIN"/>
    <property type="match status" value="1"/>
</dbReference>
<dbReference type="GO" id="GO:0005666">
    <property type="term" value="C:RNA polymerase III complex"/>
    <property type="evidence" value="ECO:0007669"/>
    <property type="project" value="InterPro"/>
</dbReference>
<dbReference type="InterPro" id="IPR005574">
    <property type="entry name" value="Rpb4/RPC9"/>
</dbReference>
<dbReference type="PANTHER" id="PTHR15561:SF0">
    <property type="entry name" value="DNA-DIRECTED RNA POLYMERASE III SUBUNIT RPC9"/>
    <property type="match status" value="1"/>
</dbReference>
<dbReference type="InterPro" id="IPR006590">
    <property type="entry name" value="RNA_pol_Rpb4/RPC9_core"/>
</dbReference>
<comment type="subcellular location">
    <subcellularLocation>
        <location evidence="1">Nucleus</location>
    </subcellularLocation>
</comment>
<keyword evidence="6" id="KW-0539">Nucleus</keyword>
<feature type="region of interest" description="Disordered" evidence="7">
    <location>
        <begin position="120"/>
        <end position="153"/>
    </location>
</feature>
<name>A0AAD8MY29_9APIA</name>
<dbReference type="GO" id="GO:0006384">
    <property type="term" value="P:transcription initiation at RNA polymerase III promoter"/>
    <property type="evidence" value="ECO:0007669"/>
    <property type="project" value="InterPro"/>
</dbReference>
<dbReference type="InterPro" id="IPR038846">
    <property type="entry name" value="RPC9"/>
</dbReference>
<dbReference type="SUPFAM" id="SSF47819">
    <property type="entry name" value="HRDC-like"/>
    <property type="match status" value="1"/>
</dbReference>
<evidence type="ECO:0000256" key="1">
    <source>
        <dbReference type="ARBA" id="ARBA00004123"/>
    </source>
</evidence>
<keyword evidence="4 9" id="KW-0240">DNA-directed RNA polymerase</keyword>
<evidence type="ECO:0000256" key="7">
    <source>
        <dbReference type="SAM" id="MobiDB-lite"/>
    </source>
</evidence>
<reference evidence="9" key="2">
    <citation type="submission" date="2023-05" db="EMBL/GenBank/DDBJ databases">
        <authorList>
            <person name="Schelkunov M.I."/>
        </authorList>
    </citation>
    <scope>NUCLEOTIDE SEQUENCE</scope>
    <source>
        <strain evidence="9">Hsosn_3</strain>
        <tissue evidence="9">Leaf</tissue>
    </source>
</reference>
<feature type="domain" description="RNA polymerase Rpb4/RPC9 core" evidence="8">
    <location>
        <begin position="1"/>
        <end position="120"/>
    </location>
</feature>